<dbReference type="InterPro" id="IPR000169">
    <property type="entry name" value="Pept_cys_AS"/>
</dbReference>
<dbReference type="GO" id="GO:0008234">
    <property type="term" value="F:cysteine-type peptidase activity"/>
    <property type="evidence" value="ECO:0007669"/>
    <property type="project" value="UniProtKB-KW"/>
</dbReference>
<evidence type="ECO:0000313" key="6">
    <source>
        <dbReference type="EMBL" id="CAH1778038.1"/>
    </source>
</evidence>
<proteinExistence type="inferred from homology"/>
<dbReference type="InterPro" id="IPR000668">
    <property type="entry name" value="Peptidase_C1A_C"/>
</dbReference>
<dbReference type="SMART" id="SM00645">
    <property type="entry name" value="Pept_C1"/>
    <property type="match status" value="1"/>
</dbReference>
<dbReference type="InterPro" id="IPR039417">
    <property type="entry name" value="Peptidase_C1A_papain-like"/>
</dbReference>
<dbReference type="PANTHER" id="PTHR12411">
    <property type="entry name" value="CYSTEINE PROTEASE FAMILY C1-RELATED"/>
    <property type="match status" value="1"/>
</dbReference>
<evidence type="ECO:0000256" key="3">
    <source>
        <dbReference type="ARBA" id="ARBA00022801"/>
    </source>
</evidence>
<evidence type="ECO:0000256" key="1">
    <source>
        <dbReference type="ARBA" id="ARBA00008455"/>
    </source>
</evidence>
<feature type="domain" description="Peptidase C1A papain C-terminal" evidence="5">
    <location>
        <begin position="87"/>
        <end position="305"/>
    </location>
</feature>
<protein>
    <recommendedName>
        <fullName evidence="5">Peptidase C1A papain C-terminal domain-containing protein</fullName>
    </recommendedName>
</protein>
<accession>A0A8S4N983</accession>
<keyword evidence="7" id="KW-1185">Reference proteome</keyword>
<dbReference type="OrthoDB" id="498368at2759"/>
<dbReference type="PROSITE" id="PS00639">
    <property type="entry name" value="THIOL_PROTEASE_HIS"/>
    <property type="match status" value="1"/>
</dbReference>
<reference evidence="6" key="1">
    <citation type="submission" date="2022-03" db="EMBL/GenBank/DDBJ databases">
        <authorList>
            <person name="Martin C."/>
        </authorList>
    </citation>
    <scope>NUCLEOTIDE SEQUENCE</scope>
</reference>
<dbReference type="Pfam" id="PF00112">
    <property type="entry name" value="Peptidase_C1"/>
    <property type="match status" value="1"/>
</dbReference>
<dbReference type="Gene3D" id="3.90.70.10">
    <property type="entry name" value="Cysteine proteinases"/>
    <property type="match status" value="1"/>
</dbReference>
<dbReference type="InterPro" id="IPR038765">
    <property type="entry name" value="Papain-like_cys_pep_sf"/>
</dbReference>
<dbReference type="SUPFAM" id="SSF54001">
    <property type="entry name" value="Cysteine proteinases"/>
    <property type="match status" value="1"/>
</dbReference>
<evidence type="ECO:0000259" key="5">
    <source>
        <dbReference type="SMART" id="SM00645"/>
    </source>
</evidence>
<sequence length="307" mass="34571">MNPWIEFTKDESTIISLNDDENIKRHSAYNSKRTHNASAIYGINKFSDLSQEEFRKLYLLDSRLLYSAVTCDCPPAAPSINPPTTSYPLKFDWRDKKVVTPVKNQKACGACWAFSVVETVESMVGIKYNSTPGLSVQQVIDCAGGPNQGCNGGDTCNAIDWMKTSRTALVKEELYPLTDSSDACKMFPSGQKGARVKDFQCYGFTNSLTYPEREEELWKWLYHYGPLSISVDATTWNDYLGGIIQYHCEAWNNHAVQIIGYDRSGPIPYYIARNSWGTDWGIDGYLHIKIGKNVCGVANRVSRIITY</sequence>
<dbReference type="InterPro" id="IPR025660">
    <property type="entry name" value="Pept_his_AS"/>
</dbReference>
<keyword evidence="2" id="KW-0645">Protease</keyword>
<dbReference type="EMBL" id="CAIIXF020000002">
    <property type="protein sequence ID" value="CAH1778038.1"/>
    <property type="molecule type" value="Genomic_DNA"/>
</dbReference>
<gene>
    <name evidence="6" type="ORF">OFUS_LOCUS5010</name>
</gene>
<comment type="caution">
    <text evidence="6">The sequence shown here is derived from an EMBL/GenBank/DDBJ whole genome shotgun (WGS) entry which is preliminary data.</text>
</comment>
<dbReference type="AlphaFoldDB" id="A0A8S4N983"/>
<name>A0A8S4N983_OWEFU</name>
<dbReference type="PRINTS" id="PR00705">
    <property type="entry name" value="PAPAIN"/>
</dbReference>
<dbReference type="GO" id="GO:0006508">
    <property type="term" value="P:proteolysis"/>
    <property type="evidence" value="ECO:0007669"/>
    <property type="project" value="UniProtKB-KW"/>
</dbReference>
<evidence type="ECO:0000256" key="2">
    <source>
        <dbReference type="ARBA" id="ARBA00022670"/>
    </source>
</evidence>
<organism evidence="6 7">
    <name type="scientific">Owenia fusiformis</name>
    <name type="common">Polychaete worm</name>
    <dbReference type="NCBI Taxonomy" id="6347"/>
    <lineage>
        <taxon>Eukaryota</taxon>
        <taxon>Metazoa</taxon>
        <taxon>Spiralia</taxon>
        <taxon>Lophotrochozoa</taxon>
        <taxon>Annelida</taxon>
        <taxon>Polychaeta</taxon>
        <taxon>Sedentaria</taxon>
        <taxon>Canalipalpata</taxon>
        <taxon>Sabellida</taxon>
        <taxon>Oweniida</taxon>
        <taxon>Oweniidae</taxon>
        <taxon>Owenia</taxon>
    </lineage>
</organism>
<keyword evidence="4" id="KW-0788">Thiol protease</keyword>
<keyword evidence="3" id="KW-0378">Hydrolase</keyword>
<dbReference type="PROSITE" id="PS00139">
    <property type="entry name" value="THIOL_PROTEASE_CYS"/>
    <property type="match status" value="1"/>
</dbReference>
<dbReference type="Proteomes" id="UP000749559">
    <property type="component" value="Unassembled WGS sequence"/>
</dbReference>
<dbReference type="InterPro" id="IPR013128">
    <property type="entry name" value="Peptidase_C1A"/>
</dbReference>
<comment type="similarity">
    <text evidence="1">Belongs to the peptidase C1 family.</text>
</comment>
<evidence type="ECO:0000256" key="4">
    <source>
        <dbReference type="ARBA" id="ARBA00022807"/>
    </source>
</evidence>
<dbReference type="CDD" id="cd02248">
    <property type="entry name" value="Peptidase_C1A"/>
    <property type="match status" value="1"/>
</dbReference>
<evidence type="ECO:0000313" key="7">
    <source>
        <dbReference type="Proteomes" id="UP000749559"/>
    </source>
</evidence>